<dbReference type="AlphaFoldDB" id="A0A4S9BHD1"/>
<dbReference type="PANTHER" id="PTHR31310">
    <property type="match status" value="1"/>
</dbReference>
<dbReference type="InterPro" id="IPR000326">
    <property type="entry name" value="PAP2/HPO"/>
</dbReference>
<feature type="compositionally biased region" description="Low complexity" evidence="5">
    <location>
        <begin position="420"/>
        <end position="438"/>
    </location>
</feature>
<dbReference type="CDD" id="cd03386">
    <property type="entry name" value="PAP2_Aur1_like"/>
    <property type="match status" value="1"/>
</dbReference>
<evidence type="ECO:0000256" key="1">
    <source>
        <dbReference type="ARBA" id="ARBA00004141"/>
    </source>
</evidence>
<evidence type="ECO:0000256" key="5">
    <source>
        <dbReference type="SAM" id="MobiDB-lite"/>
    </source>
</evidence>
<evidence type="ECO:0000256" key="3">
    <source>
        <dbReference type="ARBA" id="ARBA00022989"/>
    </source>
</evidence>
<feature type="transmembrane region" description="Helical" evidence="6">
    <location>
        <begin position="232"/>
        <end position="254"/>
    </location>
</feature>
<sequence>MSRRPHSCSMSSKYFALGGADDEDSTQRFFTRNKFLPSLPTMLPHRLRRKFRSTRSKIRSRQTPTSSISTLQTSFNPRDTLQTLRDHQWSVYDAQYIFLAVVGIFALCVIQSPGPMVKTTVATLLMLSLLLPVTRQFFLPFLPIAAWLVFFFSCQFISGEYRPPIWVRVLPALENILYGANLSNILSAHKAVVLDVLAWLPYGITHFGAPFVCSGLMFLFGPPGTTPTFARAFGYMNLTGVMIQLFFPCSPPWYENMYGLAPANYSMQGSPAGLAAIDKLFGIDLYTSTFTASPMVFGAFPSLHSGCATIEALFMSHTFPKLRPLFIIYTGWLWWSTMYLSHHYAVDLVGGSLLSAGAYYIAKGKFLPRLQPGKMFRWDYDYVEVGEAREGYAYGITDLAEDDFHPANFGMDSGDEWTIGSSSSVASSSRSPSVGARSPVDESWEGDTLASTSDNEYYQQKPGQKS</sequence>
<proteinExistence type="predicted"/>
<evidence type="ECO:0000313" key="8">
    <source>
        <dbReference type="EMBL" id="THW92006.1"/>
    </source>
</evidence>
<evidence type="ECO:0000313" key="9">
    <source>
        <dbReference type="EMBL" id="THZ25454.1"/>
    </source>
</evidence>
<dbReference type="Proteomes" id="UP000304928">
    <property type="component" value="Unassembled WGS sequence"/>
</dbReference>
<feature type="transmembrane region" description="Helical" evidence="6">
    <location>
        <begin position="165"/>
        <end position="187"/>
    </location>
</feature>
<keyword evidence="3 6" id="KW-1133">Transmembrane helix</keyword>
<accession>A0A4S9BHD1</accession>
<keyword evidence="2 6" id="KW-0812">Transmembrane</keyword>
<dbReference type="FunFam" id="1.20.144.10:FF:000015">
    <property type="entry name" value="Aureobasidin resistance protein Aur1"/>
    <property type="match status" value="1"/>
</dbReference>
<dbReference type="GO" id="GO:0070916">
    <property type="term" value="C:inositol phosphoceramide synthase complex"/>
    <property type="evidence" value="ECO:0007669"/>
    <property type="project" value="TreeGrafter"/>
</dbReference>
<protein>
    <submittedName>
        <fullName evidence="8">PAP2-domain-containing protein</fullName>
    </submittedName>
</protein>
<name>A0A4S9BHD1_AURPU</name>
<feature type="region of interest" description="Disordered" evidence="5">
    <location>
        <begin position="419"/>
        <end position="466"/>
    </location>
</feature>
<feature type="transmembrane region" description="Helical" evidence="6">
    <location>
        <begin position="199"/>
        <end position="220"/>
    </location>
</feature>
<dbReference type="GO" id="GO:0030148">
    <property type="term" value="P:sphingolipid biosynthetic process"/>
    <property type="evidence" value="ECO:0007669"/>
    <property type="project" value="TreeGrafter"/>
</dbReference>
<evidence type="ECO:0000259" key="7">
    <source>
        <dbReference type="SMART" id="SM00014"/>
    </source>
</evidence>
<dbReference type="Pfam" id="PF14378">
    <property type="entry name" value="PAP2_3"/>
    <property type="match status" value="1"/>
</dbReference>
<dbReference type="SMART" id="SM00014">
    <property type="entry name" value="acidPPc"/>
    <property type="match status" value="1"/>
</dbReference>
<dbReference type="InterPro" id="IPR036938">
    <property type="entry name" value="PAP2/HPO_sf"/>
</dbReference>
<dbReference type="GO" id="GO:0006676">
    <property type="term" value="P:mannosyl diphosphorylinositol ceramide metabolic process"/>
    <property type="evidence" value="ECO:0007669"/>
    <property type="project" value="TreeGrafter"/>
</dbReference>
<evidence type="ECO:0000256" key="2">
    <source>
        <dbReference type="ARBA" id="ARBA00022692"/>
    </source>
</evidence>
<dbReference type="EMBL" id="QZAR01000042">
    <property type="protein sequence ID" value="THW92006.1"/>
    <property type="molecule type" value="Genomic_DNA"/>
</dbReference>
<evidence type="ECO:0000313" key="10">
    <source>
        <dbReference type="Proteomes" id="UP000304928"/>
    </source>
</evidence>
<comment type="subcellular location">
    <subcellularLocation>
        <location evidence="1">Membrane</location>
        <topology evidence="1">Multi-pass membrane protein</topology>
    </subcellularLocation>
</comment>
<dbReference type="GO" id="GO:0016020">
    <property type="term" value="C:membrane"/>
    <property type="evidence" value="ECO:0007669"/>
    <property type="project" value="UniProtKB-SubCell"/>
</dbReference>
<comment type="caution">
    <text evidence="8">The sequence shown here is derived from an EMBL/GenBank/DDBJ whole genome shotgun (WGS) entry which is preliminary data.</text>
</comment>
<feature type="compositionally biased region" description="Polar residues" evidence="5">
    <location>
        <begin position="449"/>
        <end position="466"/>
    </location>
</feature>
<feature type="domain" description="Phosphatidic acid phosphatase type 2/haloperoxidase" evidence="7">
    <location>
        <begin position="226"/>
        <end position="363"/>
    </location>
</feature>
<dbReference type="InterPro" id="IPR026841">
    <property type="entry name" value="Aur1/Ipt1"/>
</dbReference>
<dbReference type="SUPFAM" id="SSF48317">
    <property type="entry name" value="Acid phosphatase/Vanadium-dependent haloperoxidase"/>
    <property type="match status" value="1"/>
</dbReference>
<keyword evidence="4 6" id="KW-0472">Membrane</keyword>
<feature type="transmembrane region" description="Helical" evidence="6">
    <location>
        <begin position="96"/>
        <end position="117"/>
    </location>
</feature>
<reference evidence="10 11" key="1">
    <citation type="submission" date="2018-10" db="EMBL/GenBank/DDBJ databases">
        <title>Fifty Aureobasidium pullulans genomes reveal a recombining polyextremotolerant generalist.</title>
        <authorList>
            <person name="Gostincar C."/>
            <person name="Turk M."/>
            <person name="Zajc J."/>
            <person name="Gunde-Cimerman N."/>
        </authorList>
    </citation>
    <scope>NUCLEOTIDE SEQUENCE [LARGE SCALE GENOMIC DNA]</scope>
    <source>
        <strain evidence="8 10">EXF-10507</strain>
        <strain evidence="9 11">EXF-3863</strain>
    </source>
</reference>
<evidence type="ECO:0000313" key="11">
    <source>
        <dbReference type="Proteomes" id="UP000308005"/>
    </source>
</evidence>
<dbReference type="InterPro" id="IPR052185">
    <property type="entry name" value="IPC_Synthase-Related"/>
</dbReference>
<gene>
    <name evidence="9" type="ORF">D6C91_02966</name>
    <name evidence="8" type="ORF">D6D15_03485</name>
</gene>
<dbReference type="Gene3D" id="1.20.144.10">
    <property type="entry name" value="Phosphatidic acid phosphatase type 2/haloperoxidase"/>
    <property type="match status" value="1"/>
</dbReference>
<feature type="transmembrane region" description="Helical" evidence="6">
    <location>
        <begin position="137"/>
        <end position="158"/>
    </location>
</feature>
<evidence type="ECO:0000256" key="4">
    <source>
        <dbReference type="ARBA" id="ARBA00023136"/>
    </source>
</evidence>
<evidence type="ECO:0000256" key="6">
    <source>
        <dbReference type="SAM" id="Phobius"/>
    </source>
</evidence>
<dbReference type="PANTHER" id="PTHR31310:SF11">
    <property type="entry name" value="INOSITOL PHOSPHORYLCERAMIDE SYNTHASE CATALYTIC SUBUNIT AUR1"/>
    <property type="match status" value="1"/>
</dbReference>
<dbReference type="Proteomes" id="UP000308005">
    <property type="component" value="Unassembled WGS sequence"/>
</dbReference>
<dbReference type="EMBL" id="QZBM01000085">
    <property type="protein sequence ID" value="THZ25454.1"/>
    <property type="molecule type" value="Genomic_DNA"/>
</dbReference>
<organism evidence="8 10">
    <name type="scientific">Aureobasidium pullulans</name>
    <name type="common">Black yeast</name>
    <name type="synonym">Pullularia pullulans</name>
    <dbReference type="NCBI Taxonomy" id="5580"/>
    <lineage>
        <taxon>Eukaryota</taxon>
        <taxon>Fungi</taxon>
        <taxon>Dikarya</taxon>
        <taxon>Ascomycota</taxon>
        <taxon>Pezizomycotina</taxon>
        <taxon>Dothideomycetes</taxon>
        <taxon>Dothideomycetidae</taxon>
        <taxon>Dothideales</taxon>
        <taxon>Saccotheciaceae</taxon>
        <taxon>Aureobasidium</taxon>
    </lineage>
</organism>